<evidence type="ECO:0000313" key="2">
    <source>
        <dbReference type="Proteomes" id="UP000000466"/>
    </source>
</evidence>
<dbReference type="AlphaFoldDB" id="K4KJJ9"/>
<dbReference type="STRING" id="1117647.M5M_10750"/>
<dbReference type="Gene3D" id="3.40.50.1820">
    <property type="entry name" value="alpha/beta hydrolase"/>
    <property type="match status" value="1"/>
</dbReference>
<dbReference type="HOGENOM" id="CLU_039834_1_2_6"/>
<sequence>MNKWLSGGLLLCAGVLLGALGVQLTEQWTHNEPVDRPSTAVARVQVHTLAMPSLNRERAVRVYLPPSYADNTERHYPVLYLHDGQNLFDEATSFLGEWSLDETLDALAVSHGLEIIAIGIDNGAELRAQELIPWPHPELPVAEGDRYLDFIEKTLKPWADNRFRTRTAAEHTAILGSSLGGLISHYAAHTRPQLFGKAGVLSPSYWVSEQSFAMTQPNGVHQRLLFLMGEKEGGSMVPDFDRMQQLMRATNTEDTLLFHTVAHGQHNETLWRTHLGWVLLWLFPGATY</sequence>
<dbReference type="PANTHER" id="PTHR48098:SF6">
    <property type="entry name" value="FERRI-BACILLIBACTIN ESTERASE BESA"/>
    <property type="match status" value="1"/>
</dbReference>
<dbReference type="InterPro" id="IPR000801">
    <property type="entry name" value="Esterase-like"/>
</dbReference>
<protein>
    <submittedName>
        <fullName evidence="1">Esterase</fullName>
    </submittedName>
</protein>
<dbReference type="Pfam" id="PF00756">
    <property type="entry name" value="Esterase"/>
    <property type="match status" value="1"/>
</dbReference>
<dbReference type="RefSeq" id="WP_015047493.1">
    <property type="nucleotide sequence ID" value="NC_018868.3"/>
</dbReference>
<dbReference type="SUPFAM" id="SSF53474">
    <property type="entry name" value="alpha/beta-Hydrolases"/>
    <property type="match status" value="1"/>
</dbReference>
<dbReference type="eggNOG" id="COG2819">
    <property type="taxonomic scope" value="Bacteria"/>
</dbReference>
<dbReference type="EMBL" id="CP003746">
    <property type="protein sequence ID" value="AFU99329.1"/>
    <property type="molecule type" value="Genomic_DNA"/>
</dbReference>
<dbReference type="InterPro" id="IPR029058">
    <property type="entry name" value="AB_hydrolase_fold"/>
</dbReference>
<proteinExistence type="predicted"/>
<reference evidence="1 2" key="1">
    <citation type="journal article" date="2013" name="Genome Announc.">
        <title>Complete genome sequence of Simiduia agarivorans SA1(T), a marine bacterium able to degrade a variety of polysaccharides.</title>
        <authorList>
            <person name="Lin S.Y."/>
            <person name="Shieh W.Y."/>
            <person name="Chen J.S."/>
            <person name="Tang S.L."/>
        </authorList>
    </citation>
    <scope>NUCLEOTIDE SEQUENCE [LARGE SCALE GENOMIC DNA]</scope>
    <source>
        <strain evidence="2">DSM 21679 / JCM 13881 / BCRC 17597 / SA1</strain>
    </source>
</reference>
<dbReference type="KEGG" id="saga:M5M_10750"/>
<dbReference type="InterPro" id="IPR050583">
    <property type="entry name" value="Mycobacterial_A85_antigen"/>
</dbReference>
<gene>
    <name evidence="1" type="ordered locus">M5M_10750</name>
</gene>
<name>K4KJJ9_SIMAS</name>
<evidence type="ECO:0000313" key="1">
    <source>
        <dbReference type="EMBL" id="AFU99329.1"/>
    </source>
</evidence>
<keyword evidence="2" id="KW-1185">Reference proteome</keyword>
<dbReference type="OrthoDB" id="6381520at2"/>
<dbReference type="PANTHER" id="PTHR48098">
    <property type="entry name" value="ENTEROCHELIN ESTERASE-RELATED"/>
    <property type="match status" value="1"/>
</dbReference>
<dbReference type="Proteomes" id="UP000000466">
    <property type="component" value="Chromosome"/>
</dbReference>
<accession>K4KJJ9</accession>
<organism evidence="1 2">
    <name type="scientific">Simiduia agarivorans (strain DSM 21679 / JCM 13881 / BCRC 17597 / SA1)</name>
    <dbReference type="NCBI Taxonomy" id="1117647"/>
    <lineage>
        <taxon>Bacteria</taxon>
        <taxon>Pseudomonadati</taxon>
        <taxon>Pseudomonadota</taxon>
        <taxon>Gammaproteobacteria</taxon>
        <taxon>Cellvibrionales</taxon>
        <taxon>Cellvibrionaceae</taxon>
        <taxon>Simiduia</taxon>
    </lineage>
</organism>